<protein>
    <submittedName>
        <fullName evidence="9">Peptide ABC transporter permease protein</fullName>
    </submittedName>
</protein>
<keyword evidence="10" id="KW-1185">Reference proteome</keyword>
<accession>A0A0B4WX97</accession>
<proteinExistence type="inferred from homology"/>
<dbReference type="SUPFAM" id="SSF161098">
    <property type="entry name" value="MetI-like"/>
    <property type="match status" value="1"/>
</dbReference>
<evidence type="ECO:0000256" key="4">
    <source>
        <dbReference type="ARBA" id="ARBA00022692"/>
    </source>
</evidence>
<dbReference type="KEGG" id="rga:RGR602_CH00238"/>
<dbReference type="PANTHER" id="PTHR43386">
    <property type="entry name" value="OLIGOPEPTIDE TRANSPORT SYSTEM PERMEASE PROTEIN APPC"/>
    <property type="match status" value="1"/>
</dbReference>
<organism evidence="9 10">
    <name type="scientific">Rhizobium gallicum bv. gallicum R602sp</name>
    <dbReference type="NCBI Taxonomy" id="1041138"/>
    <lineage>
        <taxon>Bacteria</taxon>
        <taxon>Pseudomonadati</taxon>
        <taxon>Pseudomonadota</taxon>
        <taxon>Alphaproteobacteria</taxon>
        <taxon>Hyphomicrobiales</taxon>
        <taxon>Rhizobiaceae</taxon>
        <taxon>Rhizobium/Agrobacterium group</taxon>
        <taxon>Rhizobium</taxon>
    </lineage>
</organism>
<evidence type="ECO:0000259" key="8">
    <source>
        <dbReference type="PROSITE" id="PS50928"/>
    </source>
</evidence>
<dbReference type="GO" id="GO:0005886">
    <property type="term" value="C:plasma membrane"/>
    <property type="evidence" value="ECO:0007669"/>
    <property type="project" value="UniProtKB-SubCell"/>
</dbReference>
<feature type="transmembrane region" description="Helical" evidence="7">
    <location>
        <begin position="203"/>
        <end position="228"/>
    </location>
</feature>
<evidence type="ECO:0000256" key="5">
    <source>
        <dbReference type="ARBA" id="ARBA00022989"/>
    </source>
</evidence>
<evidence type="ECO:0000313" key="9">
    <source>
        <dbReference type="EMBL" id="AJD39611.1"/>
    </source>
</evidence>
<reference evidence="9 10" key="1">
    <citation type="submission" date="2013-11" db="EMBL/GenBank/DDBJ databases">
        <title>Complete genome sequence of Rhizobium gallicum bv. gallicum R602.</title>
        <authorList>
            <person name="Bustos P."/>
            <person name="Santamaria R.I."/>
            <person name="Lozano L."/>
            <person name="Acosta J.L."/>
            <person name="Ormeno-Orrillo E."/>
            <person name="Rogel M.A."/>
            <person name="Romero D."/>
            <person name="Cevallos M.A."/>
            <person name="Martinez-Romero E."/>
            <person name="Gonzalez V."/>
        </authorList>
    </citation>
    <scope>NUCLEOTIDE SEQUENCE [LARGE SCALE GENOMIC DNA]</scope>
    <source>
        <strain evidence="9 10">R602</strain>
    </source>
</reference>
<evidence type="ECO:0000313" key="10">
    <source>
        <dbReference type="Proteomes" id="UP000031368"/>
    </source>
</evidence>
<keyword evidence="3" id="KW-1003">Cell membrane</keyword>
<feature type="transmembrane region" description="Helical" evidence="7">
    <location>
        <begin position="20"/>
        <end position="42"/>
    </location>
</feature>
<dbReference type="Gene3D" id="1.10.3720.10">
    <property type="entry name" value="MetI-like"/>
    <property type="match status" value="1"/>
</dbReference>
<dbReference type="InterPro" id="IPR050366">
    <property type="entry name" value="BP-dependent_transpt_permease"/>
</dbReference>
<name>A0A0B4WX97_9HYPH</name>
<dbReference type="GO" id="GO:0055085">
    <property type="term" value="P:transmembrane transport"/>
    <property type="evidence" value="ECO:0007669"/>
    <property type="project" value="InterPro"/>
</dbReference>
<gene>
    <name evidence="9" type="ORF">RGR602_CH00238</name>
</gene>
<dbReference type="InterPro" id="IPR035906">
    <property type="entry name" value="MetI-like_sf"/>
</dbReference>
<evidence type="ECO:0000256" key="3">
    <source>
        <dbReference type="ARBA" id="ARBA00022475"/>
    </source>
</evidence>
<comment type="similarity">
    <text evidence="7">Belongs to the binding-protein-dependent transport system permease family.</text>
</comment>
<keyword evidence="6 7" id="KW-0472">Membrane</keyword>
<dbReference type="PROSITE" id="PS50928">
    <property type="entry name" value="ABC_TM1"/>
    <property type="match status" value="1"/>
</dbReference>
<dbReference type="Pfam" id="PF00528">
    <property type="entry name" value="BPD_transp_1"/>
    <property type="match status" value="1"/>
</dbReference>
<evidence type="ECO:0000256" key="1">
    <source>
        <dbReference type="ARBA" id="ARBA00004651"/>
    </source>
</evidence>
<keyword evidence="5 7" id="KW-1133">Transmembrane helix</keyword>
<sequence length="283" mass="29845">MAIASGSPIKRRPFIISRQIKLLAGSSIVGLLVAVALLSLVWTPLPPAKMQIIYKLQPPFAFGVLGTDQFGRDVLSMLMAGCWNSLSIAITAVVIGGTIGSAAGISAAATRGIFETLLMRVCDVIFALPPILSAMILGAFLGSGRFTAITAIAVFMIPVFARVTLAAALQAWSRDYVLAARAIGNSRLTISVRHVLPNIMNQIIVHAAIQLGLAILTEAGLSFLGLGVAPPAPTWGRMLADSQTYLGLAPWLAILPGLTIGLAVLGFNLLGDGLRDFFDPRRF</sequence>
<feature type="transmembrane region" description="Helical" evidence="7">
    <location>
        <begin position="148"/>
        <end position="169"/>
    </location>
</feature>
<keyword evidence="2 7" id="KW-0813">Transport</keyword>
<dbReference type="CDD" id="cd06261">
    <property type="entry name" value="TM_PBP2"/>
    <property type="match status" value="1"/>
</dbReference>
<dbReference type="HOGENOM" id="CLU_028518_1_1_5"/>
<feature type="transmembrane region" description="Helical" evidence="7">
    <location>
        <begin position="248"/>
        <end position="271"/>
    </location>
</feature>
<dbReference type="EMBL" id="CP006877">
    <property type="protein sequence ID" value="AJD39611.1"/>
    <property type="molecule type" value="Genomic_DNA"/>
</dbReference>
<evidence type="ECO:0000256" key="7">
    <source>
        <dbReference type="RuleBase" id="RU363032"/>
    </source>
</evidence>
<evidence type="ECO:0000256" key="6">
    <source>
        <dbReference type="ARBA" id="ARBA00023136"/>
    </source>
</evidence>
<feature type="transmembrane region" description="Helical" evidence="7">
    <location>
        <begin position="86"/>
        <end position="109"/>
    </location>
</feature>
<keyword evidence="4 7" id="KW-0812">Transmembrane</keyword>
<dbReference type="RefSeq" id="WP_039843579.1">
    <property type="nucleotide sequence ID" value="NZ_CP006877.1"/>
</dbReference>
<dbReference type="InterPro" id="IPR000515">
    <property type="entry name" value="MetI-like"/>
</dbReference>
<feature type="domain" description="ABC transmembrane type-1" evidence="8">
    <location>
        <begin position="82"/>
        <end position="271"/>
    </location>
</feature>
<dbReference type="Proteomes" id="UP000031368">
    <property type="component" value="Chromosome"/>
</dbReference>
<comment type="subcellular location">
    <subcellularLocation>
        <location evidence="1 7">Cell membrane</location>
        <topology evidence="1 7">Multi-pass membrane protein</topology>
    </subcellularLocation>
</comment>
<dbReference type="AlphaFoldDB" id="A0A0B4WX97"/>
<feature type="transmembrane region" description="Helical" evidence="7">
    <location>
        <begin position="121"/>
        <end position="142"/>
    </location>
</feature>
<dbReference type="PANTHER" id="PTHR43386:SF25">
    <property type="entry name" value="PEPTIDE ABC TRANSPORTER PERMEASE PROTEIN"/>
    <property type="match status" value="1"/>
</dbReference>
<evidence type="ECO:0000256" key="2">
    <source>
        <dbReference type="ARBA" id="ARBA00022448"/>
    </source>
</evidence>